<keyword evidence="2" id="KW-1133">Transmembrane helix</keyword>
<evidence type="ECO:0000259" key="3">
    <source>
        <dbReference type="Pfam" id="PF03435"/>
    </source>
</evidence>
<feature type="domain" description="Saccharopine dehydrogenase NADP binding" evidence="3">
    <location>
        <begin position="7"/>
        <end position="140"/>
    </location>
</feature>
<organism evidence="4">
    <name type="scientific">Chromera velia CCMP2878</name>
    <dbReference type="NCBI Taxonomy" id="1169474"/>
    <lineage>
        <taxon>Eukaryota</taxon>
        <taxon>Sar</taxon>
        <taxon>Alveolata</taxon>
        <taxon>Colpodellida</taxon>
        <taxon>Chromeraceae</taxon>
        <taxon>Chromera</taxon>
    </lineage>
</organism>
<name>A0A0G4HRI9_9ALVE</name>
<dbReference type="AlphaFoldDB" id="A0A0G4HRI9"/>
<sequence length="407" mass="43660">MAKEFDVVVWGATGVAGKQAALHLTRKYGPSGKSVRYALAGRDEAKLKAVVETMAKINPDCAETPLIVCNATKKEDVTSMASRTRVIAALAGPFNRIGEAIISACIENGTNYCDITGEVGWVGEMMKKYGKAAEDAKVKIVSCCGFDSIPFDLAAFLVQRKASEECGGPCGSVSTVMIDAKGGFSGGTVHSLLDAVSEPWSKLKESRNNELFAKPGSTLAPQRKDPMDLGFDPILKVWKAPFLMTPVNAKVVRGTASRLPEMYGKNFQYFESMKVPNGLIAYLAGGFLALAFGILVFLPPARWLLRKLMPQGSGPSEELMNTGYMILKSAGVAHNGRKVIAQISSHEGDPGYKETAKMAVESALCVAFPKEDTPKTVGYLTPLSAFGGTLEERLKDAKWKIDVAVSD</sequence>
<dbReference type="GO" id="GO:0005811">
    <property type="term" value="C:lipid droplet"/>
    <property type="evidence" value="ECO:0007669"/>
    <property type="project" value="TreeGrafter"/>
</dbReference>
<dbReference type="GO" id="GO:0005739">
    <property type="term" value="C:mitochondrion"/>
    <property type="evidence" value="ECO:0007669"/>
    <property type="project" value="TreeGrafter"/>
</dbReference>
<dbReference type="PANTHER" id="PTHR12286">
    <property type="entry name" value="SACCHAROPINE DEHYDROGENASE-LIKE OXIDOREDUCTASE"/>
    <property type="match status" value="1"/>
</dbReference>
<keyword evidence="2" id="KW-0472">Membrane</keyword>
<dbReference type="GO" id="GO:0009247">
    <property type="term" value="P:glycolipid biosynthetic process"/>
    <property type="evidence" value="ECO:0007669"/>
    <property type="project" value="TreeGrafter"/>
</dbReference>
<dbReference type="PhylomeDB" id="A0A0G4HRI9"/>
<reference evidence="4" key="1">
    <citation type="submission" date="2014-11" db="EMBL/GenBank/DDBJ databases">
        <authorList>
            <person name="Otto D Thomas"/>
            <person name="Naeem Raeece"/>
        </authorList>
    </citation>
    <scope>NUCLEOTIDE SEQUENCE</scope>
</reference>
<dbReference type="PANTHER" id="PTHR12286:SF5">
    <property type="entry name" value="SACCHAROPINE DEHYDROGENASE-LIKE OXIDOREDUCTASE"/>
    <property type="match status" value="1"/>
</dbReference>
<dbReference type="SUPFAM" id="SSF51735">
    <property type="entry name" value="NAD(P)-binding Rossmann-fold domains"/>
    <property type="match status" value="1"/>
</dbReference>
<gene>
    <name evidence="4" type="ORF">Cvel_8082</name>
</gene>
<dbReference type="Gene3D" id="3.40.50.720">
    <property type="entry name" value="NAD(P)-binding Rossmann-like Domain"/>
    <property type="match status" value="1"/>
</dbReference>
<feature type="transmembrane region" description="Helical" evidence="2">
    <location>
        <begin position="279"/>
        <end position="298"/>
    </location>
</feature>
<dbReference type="GO" id="GO:0005886">
    <property type="term" value="C:plasma membrane"/>
    <property type="evidence" value="ECO:0007669"/>
    <property type="project" value="TreeGrafter"/>
</dbReference>
<evidence type="ECO:0000256" key="2">
    <source>
        <dbReference type="SAM" id="Phobius"/>
    </source>
</evidence>
<dbReference type="VEuPathDB" id="CryptoDB:Cvel_8082"/>
<evidence type="ECO:0000256" key="1">
    <source>
        <dbReference type="ARBA" id="ARBA00038048"/>
    </source>
</evidence>
<evidence type="ECO:0000313" key="4">
    <source>
        <dbReference type="EMBL" id="CEM46868.1"/>
    </source>
</evidence>
<dbReference type="Pfam" id="PF03435">
    <property type="entry name" value="Sacchrp_dh_NADP"/>
    <property type="match status" value="1"/>
</dbReference>
<protein>
    <recommendedName>
        <fullName evidence="3">Saccharopine dehydrogenase NADP binding domain-containing protein</fullName>
    </recommendedName>
</protein>
<accession>A0A0G4HRI9</accession>
<dbReference type="InterPro" id="IPR005097">
    <property type="entry name" value="Sacchrp_dh_NADP-bd"/>
</dbReference>
<dbReference type="InterPro" id="IPR051276">
    <property type="entry name" value="Saccharopine_DH-like_oxidrdct"/>
</dbReference>
<dbReference type="EMBL" id="CDMZ01003576">
    <property type="protein sequence ID" value="CEM46868.1"/>
    <property type="molecule type" value="Genomic_DNA"/>
</dbReference>
<dbReference type="InterPro" id="IPR036291">
    <property type="entry name" value="NAD(P)-bd_dom_sf"/>
</dbReference>
<comment type="similarity">
    <text evidence="1">Belongs to the saccharopine dehydrogenase family.</text>
</comment>
<keyword evidence="2" id="KW-0812">Transmembrane</keyword>
<proteinExistence type="inferred from homology"/>